<evidence type="ECO:0000313" key="3">
    <source>
        <dbReference type="Proteomes" id="UP000039046"/>
    </source>
</evidence>
<organism evidence="2 3">
    <name type="scientific">[Torrubiella] hemipterigena</name>
    <dbReference type="NCBI Taxonomy" id="1531966"/>
    <lineage>
        <taxon>Eukaryota</taxon>
        <taxon>Fungi</taxon>
        <taxon>Dikarya</taxon>
        <taxon>Ascomycota</taxon>
        <taxon>Pezizomycotina</taxon>
        <taxon>Sordariomycetes</taxon>
        <taxon>Hypocreomycetidae</taxon>
        <taxon>Hypocreales</taxon>
        <taxon>Clavicipitaceae</taxon>
        <taxon>Clavicipitaceae incertae sedis</taxon>
        <taxon>'Torrubiella' clade</taxon>
    </lineage>
</organism>
<reference evidence="2 3" key="1">
    <citation type="journal article" date="2015" name="Genome Announc.">
        <title>Draft Genome Sequence and Gene Annotation of the Entomopathogenic Fungus Verticillium hemipterigenum.</title>
        <authorList>
            <person name="Horn F."/>
            <person name="Habel A."/>
            <person name="Scharf D.H."/>
            <person name="Dworschak J."/>
            <person name="Brakhage A.A."/>
            <person name="Guthke R."/>
            <person name="Hertweck C."/>
            <person name="Linde J."/>
        </authorList>
    </citation>
    <scope>NUCLEOTIDE SEQUENCE [LARGE SCALE GENOMIC DNA]</scope>
</reference>
<dbReference type="AlphaFoldDB" id="A0A0A1TRF8"/>
<protein>
    <submittedName>
        <fullName evidence="2">Uncharacterized protein</fullName>
    </submittedName>
</protein>
<gene>
    <name evidence="2" type="ORF">VHEMI09408</name>
</gene>
<accession>A0A0A1TRF8</accession>
<feature type="region of interest" description="Disordered" evidence="1">
    <location>
        <begin position="186"/>
        <end position="229"/>
    </location>
</feature>
<dbReference type="HOGENOM" id="CLU_1210530_0_0_1"/>
<sequence>MLCNKHRKQLASSGNGGFWKAVSKGAAKHGSKIPQYACQLIAVAMLKARQRYLLRYPSRSMLDIDLLLTAYIQHFLIYLVSAEKSQHDVGLQWRLSTGEKFEAVDYSTPVGPSKQVSKNRFKLSPDAAQILKPIAELVGEGKIKPDLMGMAASIFESKPQKKTHRKRNLFVIESHDEDQSKQCTLQTQTIDANHSAETLPASPTRRLRRCRPAVSPLRPRKGYSPGKAV</sequence>
<keyword evidence="3" id="KW-1185">Reference proteome</keyword>
<feature type="compositionally biased region" description="Polar residues" evidence="1">
    <location>
        <begin position="186"/>
        <end position="196"/>
    </location>
</feature>
<name>A0A0A1TRF8_9HYPO</name>
<proteinExistence type="predicted"/>
<dbReference type="EMBL" id="CDHN01000006">
    <property type="protein sequence ID" value="CEJ93842.1"/>
    <property type="molecule type" value="Genomic_DNA"/>
</dbReference>
<evidence type="ECO:0000256" key="1">
    <source>
        <dbReference type="SAM" id="MobiDB-lite"/>
    </source>
</evidence>
<dbReference type="OrthoDB" id="4895274at2759"/>
<evidence type="ECO:0000313" key="2">
    <source>
        <dbReference type="EMBL" id="CEJ93842.1"/>
    </source>
</evidence>
<dbReference type="Proteomes" id="UP000039046">
    <property type="component" value="Unassembled WGS sequence"/>
</dbReference>